<comment type="caution">
    <text evidence="2">The sequence shown here is derived from an EMBL/GenBank/DDBJ whole genome shotgun (WGS) entry which is preliminary data.</text>
</comment>
<proteinExistence type="predicted"/>
<gene>
    <name evidence="2" type="ORF">BKA00_006388</name>
</gene>
<evidence type="ECO:0000313" key="3">
    <source>
        <dbReference type="Proteomes" id="UP000546324"/>
    </source>
</evidence>
<evidence type="ECO:0000259" key="1">
    <source>
        <dbReference type="Pfam" id="PF13460"/>
    </source>
</evidence>
<dbReference type="AlphaFoldDB" id="A0A7X0G4V9"/>
<keyword evidence="3" id="KW-1185">Reference proteome</keyword>
<dbReference type="PANTHER" id="PTHR43162">
    <property type="match status" value="1"/>
</dbReference>
<sequence>MASRDLTLVLGGTGKTGRRVVQRLTGRGLRVRIGSRSGGVPFDWADRATWAPALDGVHAVYVAYYPDLAAPGAPETIGAFAELAVESGARRLVLLSGRGEDEALACERALAASGADWTVLRASWFAQNFSESYLLDPVVSGEVVLPAGEVREPFVDADDIADVAASVLTEDGHSGRTYELTGPRLLTFAEAVAAISQAAGRDIAYVPVPVDTYARALAAEGVPDEVTGLLTYLFTTVLDGRNAHLGNGVQQVLGRPARDFSDYASDTAATGIWTSKDAI</sequence>
<dbReference type="Proteomes" id="UP000546324">
    <property type="component" value="Unassembled WGS sequence"/>
</dbReference>
<dbReference type="InterPro" id="IPR036291">
    <property type="entry name" value="NAD(P)-bd_dom_sf"/>
</dbReference>
<dbReference type="InterPro" id="IPR051604">
    <property type="entry name" value="Ergot_Alk_Oxidoreductase"/>
</dbReference>
<dbReference type="PANTHER" id="PTHR43162:SF1">
    <property type="entry name" value="PRESTALK A DIFFERENTIATION PROTEIN A"/>
    <property type="match status" value="1"/>
</dbReference>
<protein>
    <submittedName>
        <fullName evidence="2">Uncharacterized protein YbjT (DUF2867 family)</fullName>
    </submittedName>
</protein>
<reference evidence="2 3" key="1">
    <citation type="submission" date="2020-08" db="EMBL/GenBank/DDBJ databases">
        <title>Sequencing the genomes of 1000 actinobacteria strains.</title>
        <authorList>
            <person name="Klenk H.-P."/>
        </authorList>
    </citation>
    <scope>NUCLEOTIDE SEQUENCE [LARGE SCALE GENOMIC DNA]</scope>
    <source>
        <strain evidence="2 3">DSM 43675</strain>
    </source>
</reference>
<dbReference type="InterPro" id="IPR016040">
    <property type="entry name" value="NAD(P)-bd_dom"/>
</dbReference>
<dbReference type="SUPFAM" id="SSF51735">
    <property type="entry name" value="NAD(P)-binding Rossmann-fold domains"/>
    <property type="match status" value="1"/>
</dbReference>
<name>A0A7X0G4V9_9ACTN</name>
<dbReference type="RefSeq" id="WP_185031386.1">
    <property type="nucleotide sequence ID" value="NZ_JACHMQ010000001.1"/>
</dbReference>
<dbReference type="Pfam" id="PF13460">
    <property type="entry name" value="NAD_binding_10"/>
    <property type="match status" value="1"/>
</dbReference>
<organism evidence="2 3">
    <name type="scientific">Actinomadura coerulea</name>
    <dbReference type="NCBI Taxonomy" id="46159"/>
    <lineage>
        <taxon>Bacteria</taxon>
        <taxon>Bacillati</taxon>
        <taxon>Actinomycetota</taxon>
        <taxon>Actinomycetes</taxon>
        <taxon>Streptosporangiales</taxon>
        <taxon>Thermomonosporaceae</taxon>
        <taxon>Actinomadura</taxon>
    </lineage>
</organism>
<dbReference type="Gene3D" id="3.90.25.10">
    <property type="entry name" value="UDP-galactose 4-epimerase, domain 1"/>
    <property type="match status" value="1"/>
</dbReference>
<dbReference type="EMBL" id="JACHMQ010000001">
    <property type="protein sequence ID" value="MBB6399474.1"/>
    <property type="molecule type" value="Genomic_DNA"/>
</dbReference>
<dbReference type="Gene3D" id="3.40.50.720">
    <property type="entry name" value="NAD(P)-binding Rossmann-like Domain"/>
    <property type="match status" value="1"/>
</dbReference>
<evidence type="ECO:0000313" key="2">
    <source>
        <dbReference type="EMBL" id="MBB6399474.1"/>
    </source>
</evidence>
<accession>A0A7X0G4V9</accession>
<feature type="domain" description="NAD(P)-binding" evidence="1">
    <location>
        <begin position="11"/>
        <end position="170"/>
    </location>
</feature>